<dbReference type="SUPFAM" id="SSF51735">
    <property type="entry name" value="NAD(P)-binding Rossmann-fold domains"/>
    <property type="match status" value="1"/>
</dbReference>
<protein>
    <submittedName>
        <fullName evidence="5">Uncharacterized protein</fullName>
    </submittedName>
</protein>
<dbReference type="InterPro" id="IPR036291">
    <property type="entry name" value="NAD(P)-bd_dom_sf"/>
</dbReference>
<dbReference type="Pfam" id="PF00106">
    <property type="entry name" value="adh_short"/>
    <property type="match status" value="1"/>
</dbReference>
<sequence length="306" mass="33552">MSNFTEKDIPDLTGYTAIVTGGNSGIGYETTKQLALHNARVYIASRNLDRVQKAIDELNQQAGRKLDLHSLQMDLVDLKSVKAAAADFSAREERLDILINNAGVMNVPFKLTKDGYETQWQANYVAPHVFTAALLPKLLATAAAYDDKTRVRVVNVSSDLAFNGPKTINMADPNMTKAKGMMELQQRYGHSKQAIIRDAVEINNRYASQGVTAFSVHPGIVKSGLQNSDPSLMGKIIRLAIRLSPTTHLQAAYNSLWCATTPAAAKQAGKFFMPVAKHDARVEAWLKDSKGNAELYDATEEKTKAL</sequence>
<dbReference type="AlphaFoldDB" id="A0A8K0WUI1"/>
<comment type="similarity">
    <text evidence="1">Belongs to the short-chain dehydrogenases/reductases (SDR) family.</text>
</comment>
<evidence type="ECO:0000256" key="3">
    <source>
        <dbReference type="ARBA" id="ARBA00023002"/>
    </source>
</evidence>
<evidence type="ECO:0000313" key="6">
    <source>
        <dbReference type="Proteomes" id="UP000813444"/>
    </source>
</evidence>
<accession>A0A8K0WUI1</accession>
<name>A0A8K0WUI1_9HYPO</name>
<evidence type="ECO:0000256" key="2">
    <source>
        <dbReference type="ARBA" id="ARBA00022857"/>
    </source>
</evidence>
<dbReference type="GO" id="GO:0016491">
    <property type="term" value="F:oxidoreductase activity"/>
    <property type="evidence" value="ECO:0007669"/>
    <property type="project" value="UniProtKB-KW"/>
</dbReference>
<dbReference type="InterPro" id="IPR002347">
    <property type="entry name" value="SDR_fam"/>
</dbReference>
<dbReference type="PANTHER" id="PTHR24320">
    <property type="entry name" value="RETINOL DEHYDROGENASE"/>
    <property type="match status" value="1"/>
</dbReference>
<dbReference type="PRINTS" id="PR00081">
    <property type="entry name" value="GDHRDH"/>
</dbReference>
<gene>
    <name evidence="5" type="ORF">B0I35DRAFT_405040</name>
</gene>
<comment type="caution">
    <text evidence="5">The sequence shown here is derived from an EMBL/GenBank/DDBJ whole genome shotgun (WGS) entry which is preliminary data.</text>
</comment>
<feature type="coiled-coil region" evidence="4">
    <location>
        <begin position="41"/>
        <end position="68"/>
    </location>
</feature>
<evidence type="ECO:0000256" key="4">
    <source>
        <dbReference type="SAM" id="Coils"/>
    </source>
</evidence>
<dbReference type="OrthoDB" id="191139at2759"/>
<proteinExistence type="inferred from homology"/>
<dbReference type="Proteomes" id="UP000813444">
    <property type="component" value="Unassembled WGS sequence"/>
</dbReference>
<evidence type="ECO:0000313" key="5">
    <source>
        <dbReference type="EMBL" id="KAH7325680.1"/>
    </source>
</evidence>
<keyword evidence="6" id="KW-1185">Reference proteome</keyword>
<dbReference type="Gene3D" id="3.40.50.720">
    <property type="entry name" value="NAD(P)-binding Rossmann-like Domain"/>
    <property type="match status" value="1"/>
</dbReference>
<organism evidence="5 6">
    <name type="scientific">Stachybotrys elegans</name>
    <dbReference type="NCBI Taxonomy" id="80388"/>
    <lineage>
        <taxon>Eukaryota</taxon>
        <taxon>Fungi</taxon>
        <taxon>Dikarya</taxon>
        <taxon>Ascomycota</taxon>
        <taxon>Pezizomycotina</taxon>
        <taxon>Sordariomycetes</taxon>
        <taxon>Hypocreomycetidae</taxon>
        <taxon>Hypocreales</taxon>
        <taxon>Stachybotryaceae</taxon>
        <taxon>Stachybotrys</taxon>
    </lineage>
</organism>
<reference evidence="5" key="1">
    <citation type="journal article" date="2021" name="Nat. Commun.">
        <title>Genetic determinants of endophytism in the Arabidopsis root mycobiome.</title>
        <authorList>
            <person name="Mesny F."/>
            <person name="Miyauchi S."/>
            <person name="Thiergart T."/>
            <person name="Pickel B."/>
            <person name="Atanasova L."/>
            <person name="Karlsson M."/>
            <person name="Huettel B."/>
            <person name="Barry K.W."/>
            <person name="Haridas S."/>
            <person name="Chen C."/>
            <person name="Bauer D."/>
            <person name="Andreopoulos W."/>
            <person name="Pangilinan J."/>
            <person name="LaButti K."/>
            <person name="Riley R."/>
            <person name="Lipzen A."/>
            <person name="Clum A."/>
            <person name="Drula E."/>
            <person name="Henrissat B."/>
            <person name="Kohler A."/>
            <person name="Grigoriev I.V."/>
            <person name="Martin F.M."/>
            <person name="Hacquard S."/>
        </authorList>
    </citation>
    <scope>NUCLEOTIDE SEQUENCE</scope>
    <source>
        <strain evidence="5">MPI-CAGE-CH-0235</strain>
    </source>
</reference>
<dbReference type="EMBL" id="JAGPNK010000002">
    <property type="protein sequence ID" value="KAH7325680.1"/>
    <property type="molecule type" value="Genomic_DNA"/>
</dbReference>
<keyword evidence="3" id="KW-0560">Oxidoreductase</keyword>
<dbReference type="PANTHER" id="PTHR24320:SF282">
    <property type="entry name" value="WW DOMAIN-CONTAINING OXIDOREDUCTASE"/>
    <property type="match status" value="1"/>
</dbReference>
<keyword evidence="4" id="KW-0175">Coiled coil</keyword>
<evidence type="ECO:0000256" key="1">
    <source>
        <dbReference type="ARBA" id="ARBA00006484"/>
    </source>
</evidence>
<keyword evidence="2" id="KW-0521">NADP</keyword>